<keyword evidence="2" id="KW-1185">Reference proteome</keyword>
<evidence type="ECO:0000313" key="1">
    <source>
        <dbReference type="EMBL" id="KAK9322282.1"/>
    </source>
</evidence>
<name>A0ACC3TN06_9ASCO</name>
<proteinExistence type="predicted"/>
<reference evidence="2" key="1">
    <citation type="journal article" date="2024" name="Front. Bioeng. Biotechnol.">
        <title>Genome-scale model development and genomic sequencing of the oleaginous clade Lipomyces.</title>
        <authorList>
            <person name="Czajka J.J."/>
            <person name="Han Y."/>
            <person name="Kim J."/>
            <person name="Mondo S.J."/>
            <person name="Hofstad B.A."/>
            <person name="Robles A."/>
            <person name="Haridas S."/>
            <person name="Riley R."/>
            <person name="LaButti K."/>
            <person name="Pangilinan J."/>
            <person name="Andreopoulos W."/>
            <person name="Lipzen A."/>
            <person name="Yan J."/>
            <person name="Wang M."/>
            <person name="Ng V."/>
            <person name="Grigoriev I.V."/>
            <person name="Spatafora J.W."/>
            <person name="Magnuson J.K."/>
            <person name="Baker S.E."/>
            <person name="Pomraning K.R."/>
        </authorList>
    </citation>
    <scope>NUCLEOTIDE SEQUENCE [LARGE SCALE GENOMIC DNA]</scope>
    <source>
        <strain evidence="2">CBS 10300</strain>
    </source>
</reference>
<organism evidence="1 2">
    <name type="scientific">Lipomyces orientalis</name>
    <dbReference type="NCBI Taxonomy" id="1233043"/>
    <lineage>
        <taxon>Eukaryota</taxon>
        <taxon>Fungi</taxon>
        <taxon>Dikarya</taxon>
        <taxon>Ascomycota</taxon>
        <taxon>Saccharomycotina</taxon>
        <taxon>Lipomycetes</taxon>
        <taxon>Lipomycetales</taxon>
        <taxon>Lipomycetaceae</taxon>
        <taxon>Lipomyces</taxon>
    </lineage>
</organism>
<sequence>MFASSAIILINHLVMSFMSYACCHSLHLCLKSLNLFALLFIFNPVFPLHCYLGDVGKVVVPIIRKRWIKTILIGAGVAAFTTIATGATAFTVASCKASLAAAAIGGPIWPATSLACRGSAIASGLYTYGSSQSWVFESYRASIGNCAMNGGLYYAITGHYIQHQAVDNR</sequence>
<accession>A0ACC3TN06</accession>
<evidence type="ECO:0000313" key="2">
    <source>
        <dbReference type="Proteomes" id="UP001489719"/>
    </source>
</evidence>
<gene>
    <name evidence="1" type="ORF">V1517DRAFT_323940</name>
</gene>
<dbReference type="Proteomes" id="UP001489719">
    <property type="component" value="Unassembled WGS sequence"/>
</dbReference>
<comment type="caution">
    <text evidence="1">The sequence shown here is derived from an EMBL/GenBank/DDBJ whole genome shotgun (WGS) entry which is preliminary data.</text>
</comment>
<dbReference type="EMBL" id="MU970080">
    <property type="protein sequence ID" value="KAK9322282.1"/>
    <property type="molecule type" value="Genomic_DNA"/>
</dbReference>
<protein>
    <submittedName>
        <fullName evidence="1">Uncharacterized protein</fullName>
    </submittedName>
</protein>